<dbReference type="AlphaFoldDB" id="A0A1R0GSS7"/>
<dbReference type="InterPro" id="IPR012388">
    <property type="entry name" value="CABLES1/2"/>
</dbReference>
<accession>A0A1R0GSS7</accession>
<evidence type="ECO:0000313" key="2">
    <source>
        <dbReference type="Proteomes" id="UP000187455"/>
    </source>
</evidence>
<dbReference type="PANTHER" id="PTHR22896">
    <property type="entry name" value="CDK5 AND ABL1 ENZYME SUBSTRATE 1"/>
    <property type="match status" value="1"/>
</dbReference>
<dbReference type="STRING" id="133383.A0A1R0GSS7"/>
<dbReference type="OrthoDB" id="5353095at2759"/>
<dbReference type="PANTHER" id="PTHR22896:SF0">
    <property type="entry name" value="CYCLIN N-TERMINAL DOMAIN-CONTAINING PROTEIN"/>
    <property type="match status" value="1"/>
</dbReference>
<reference evidence="1 2" key="1">
    <citation type="journal article" date="2016" name="Mol. Biol. Evol.">
        <title>Genome-Wide Survey of Gut Fungi (Harpellales) Reveals the First Horizontally Transferred Ubiquitin Gene from a Mosquito Host.</title>
        <authorList>
            <person name="Wang Y."/>
            <person name="White M.M."/>
            <person name="Kvist S."/>
            <person name="Moncalvo J.M."/>
        </authorList>
    </citation>
    <scope>NUCLEOTIDE SEQUENCE [LARGE SCALE GENOMIC DNA]</scope>
    <source>
        <strain evidence="1 2">ALG-7-W6</strain>
    </source>
</reference>
<protein>
    <submittedName>
        <fullName evidence="1">CDK5 and ABL1 enzyme substrate 2</fullName>
    </submittedName>
</protein>
<evidence type="ECO:0000313" key="1">
    <source>
        <dbReference type="EMBL" id="OLY79954.1"/>
    </source>
</evidence>
<dbReference type="Proteomes" id="UP000187455">
    <property type="component" value="Unassembled WGS sequence"/>
</dbReference>
<gene>
    <name evidence="1" type="ORF">AYI68_g5965</name>
</gene>
<sequence>MREKRNRKRLENAVVLRQLKADKDTFFDLSENFQKSPSITTDKSPVLPNTDSLDPFFRAQPDNQQEQEINNKLVVEKKIMQESDFRNKYTLLDLDKNPNSLLENTKFLSNSSPLNLAFLSTATTAEEKGSIMALVSINKYVDENNLALTGSSTKTRKKLHHLAREKFATMEFIKKEQSYAQFLKQSYSMDTRIPSHDEYDPNCIDDPHLDSGLVQRTMLGLTGLIGSIFQFTNTHSIENELNERFSEQHYSLQVHGLNISQIRNTKAVLYNTSRLLRLEKSTLALAVVYYEKLLLLFEKSVFSQKDSIERKAVSKGEDHSEFFPILSESRLGVDDVLAIGGTVVNGFNLLASICLVLASKINEPSPVVLIGPLISALAKGFLVNKKSIYENEFFAFSLLEFGLLVPSREYLPHLYRF</sequence>
<proteinExistence type="predicted"/>
<organism evidence="1 2">
    <name type="scientific">Smittium mucronatum</name>
    <dbReference type="NCBI Taxonomy" id="133383"/>
    <lineage>
        <taxon>Eukaryota</taxon>
        <taxon>Fungi</taxon>
        <taxon>Fungi incertae sedis</taxon>
        <taxon>Zoopagomycota</taxon>
        <taxon>Kickxellomycotina</taxon>
        <taxon>Harpellomycetes</taxon>
        <taxon>Harpellales</taxon>
        <taxon>Legeriomycetaceae</taxon>
        <taxon>Smittium</taxon>
    </lineage>
</organism>
<dbReference type="GO" id="GO:0051726">
    <property type="term" value="P:regulation of cell cycle"/>
    <property type="evidence" value="ECO:0007669"/>
    <property type="project" value="InterPro"/>
</dbReference>
<keyword evidence="2" id="KW-1185">Reference proteome</keyword>
<comment type="caution">
    <text evidence="1">The sequence shown here is derived from an EMBL/GenBank/DDBJ whole genome shotgun (WGS) entry which is preliminary data.</text>
</comment>
<name>A0A1R0GSS7_9FUNG</name>
<dbReference type="EMBL" id="LSSL01003929">
    <property type="protein sequence ID" value="OLY79954.1"/>
    <property type="molecule type" value="Genomic_DNA"/>
</dbReference>